<comment type="catalytic activity">
    <reaction evidence="1">
        <text>S-ubiquitinyl-[E2 ubiquitin-conjugating enzyme]-L-cysteine + [acceptor protein]-L-lysine = [E2 ubiquitin-conjugating enzyme]-L-cysteine + N(6)-ubiquitinyl-[acceptor protein]-L-lysine.</text>
        <dbReference type="EC" id="2.3.2.27"/>
    </reaction>
</comment>
<dbReference type="SMART" id="SM00184">
    <property type="entry name" value="RING"/>
    <property type="match status" value="1"/>
</dbReference>
<sequence length="223" mass="25086">MSLTFGDSLSFQCSFRTNSTGTLASHEQPMQFVELRLGHSSHLISRSSRQILQQTPSTPMGDALFPFILRDLLDPPFLSKSHVLRFMSSFSIPIAVCNIIFAEISSFALHLAAGDVDLDFHIVVDVDAIEMIWVDLDPFLIEEYSPPAMNRAPASAIERLQREEFDGLREEEEEGDCSVCCEALKGEEEVSRIPCGHVYHKCCILKWVQMSNSCPLCRTKLEQ</sequence>
<protein>
    <recommendedName>
        <fullName evidence="2">RING-type E3 ubiquitin transferase</fullName>
        <ecNumber evidence="2">2.3.2.27</ecNumber>
    </recommendedName>
</protein>
<dbReference type="GO" id="GO:0005737">
    <property type="term" value="C:cytoplasm"/>
    <property type="evidence" value="ECO:0007669"/>
    <property type="project" value="TreeGrafter"/>
</dbReference>
<dbReference type="GO" id="GO:0016567">
    <property type="term" value="P:protein ubiquitination"/>
    <property type="evidence" value="ECO:0007669"/>
    <property type="project" value="TreeGrafter"/>
</dbReference>
<proteinExistence type="predicted"/>
<keyword evidence="3" id="KW-0479">Metal-binding</keyword>
<feature type="domain" description="RING-type" evidence="7">
    <location>
        <begin position="177"/>
        <end position="218"/>
    </location>
</feature>
<evidence type="ECO:0000256" key="6">
    <source>
        <dbReference type="PROSITE-ProRule" id="PRU00175"/>
    </source>
</evidence>
<dbReference type="PROSITE" id="PS50089">
    <property type="entry name" value="ZF_RING_2"/>
    <property type="match status" value="1"/>
</dbReference>
<feature type="non-terminal residue" evidence="8">
    <location>
        <position position="1"/>
    </location>
</feature>
<evidence type="ECO:0000313" key="9">
    <source>
        <dbReference type="Proteomes" id="UP000685013"/>
    </source>
</evidence>
<dbReference type="Proteomes" id="UP000685013">
    <property type="component" value="Chromosome 2"/>
</dbReference>
<dbReference type="PANTHER" id="PTHR15710:SF196">
    <property type="entry name" value="F6A14.12 PROTEIN-RELATED"/>
    <property type="match status" value="1"/>
</dbReference>
<evidence type="ECO:0000256" key="5">
    <source>
        <dbReference type="ARBA" id="ARBA00022833"/>
    </source>
</evidence>
<evidence type="ECO:0000313" key="8">
    <source>
        <dbReference type="EMBL" id="KAG6605223.1"/>
    </source>
</evidence>
<dbReference type="EC" id="2.3.2.27" evidence="2"/>
<evidence type="ECO:0000256" key="1">
    <source>
        <dbReference type="ARBA" id="ARBA00000900"/>
    </source>
</evidence>
<keyword evidence="4 6" id="KW-0863">Zinc-finger</keyword>
<dbReference type="Pfam" id="PF13639">
    <property type="entry name" value="zf-RING_2"/>
    <property type="match status" value="1"/>
</dbReference>
<evidence type="ECO:0000256" key="3">
    <source>
        <dbReference type="ARBA" id="ARBA00022723"/>
    </source>
</evidence>
<gene>
    <name evidence="8" type="primary">XERICO</name>
    <name evidence="8" type="ORF">SDJN03_02540</name>
</gene>
<reference evidence="8 9" key="1">
    <citation type="journal article" date="2021" name="Hortic Res">
        <title>The domestication of Cucurbita argyrosperma as revealed by the genome of its wild relative.</title>
        <authorList>
            <person name="Barrera-Redondo J."/>
            <person name="Sanchez-de la Vega G."/>
            <person name="Aguirre-Liguori J.A."/>
            <person name="Castellanos-Morales G."/>
            <person name="Gutierrez-Guerrero Y.T."/>
            <person name="Aguirre-Dugua X."/>
            <person name="Aguirre-Planter E."/>
            <person name="Tenaillon M.I."/>
            <person name="Lira-Saade R."/>
            <person name="Eguiarte L.E."/>
        </authorList>
    </citation>
    <scope>NUCLEOTIDE SEQUENCE [LARGE SCALE GENOMIC DNA]</scope>
    <source>
        <strain evidence="8">JBR-2021</strain>
    </source>
</reference>
<evidence type="ECO:0000256" key="4">
    <source>
        <dbReference type="ARBA" id="ARBA00022771"/>
    </source>
</evidence>
<dbReference type="AlphaFoldDB" id="A0AAV6NYY2"/>
<keyword evidence="9" id="KW-1185">Reference proteome</keyword>
<dbReference type="InterPro" id="IPR001841">
    <property type="entry name" value="Znf_RING"/>
</dbReference>
<name>A0AAV6NYY2_9ROSI</name>
<keyword evidence="5" id="KW-0862">Zinc</keyword>
<dbReference type="GO" id="GO:0008270">
    <property type="term" value="F:zinc ion binding"/>
    <property type="evidence" value="ECO:0007669"/>
    <property type="project" value="UniProtKB-KW"/>
</dbReference>
<organism evidence="8 9">
    <name type="scientific">Cucurbita argyrosperma subsp. sororia</name>
    <dbReference type="NCBI Taxonomy" id="37648"/>
    <lineage>
        <taxon>Eukaryota</taxon>
        <taxon>Viridiplantae</taxon>
        <taxon>Streptophyta</taxon>
        <taxon>Embryophyta</taxon>
        <taxon>Tracheophyta</taxon>
        <taxon>Spermatophyta</taxon>
        <taxon>Magnoliopsida</taxon>
        <taxon>eudicotyledons</taxon>
        <taxon>Gunneridae</taxon>
        <taxon>Pentapetalae</taxon>
        <taxon>rosids</taxon>
        <taxon>fabids</taxon>
        <taxon>Cucurbitales</taxon>
        <taxon>Cucurbitaceae</taxon>
        <taxon>Cucurbiteae</taxon>
        <taxon>Cucurbita</taxon>
    </lineage>
</organism>
<comment type="caution">
    <text evidence="8">The sequence shown here is derived from an EMBL/GenBank/DDBJ whole genome shotgun (WGS) entry which is preliminary data.</text>
</comment>
<dbReference type="PANTHER" id="PTHR15710">
    <property type="entry name" value="E3 UBIQUITIN-PROTEIN LIGASE PRAJA"/>
    <property type="match status" value="1"/>
</dbReference>
<accession>A0AAV6NYY2</accession>
<dbReference type="GO" id="GO:0061630">
    <property type="term" value="F:ubiquitin protein ligase activity"/>
    <property type="evidence" value="ECO:0007669"/>
    <property type="project" value="UniProtKB-EC"/>
</dbReference>
<evidence type="ECO:0000256" key="2">
    <source>
        <dbReference type="ARBA" id="ARBA00012483"/>
    </source>
</evidence>
<dbReference type="EMBL" id="JAGKQH010000002">
    <property type="protein sequence ID" value="KAG6605223.1"/>
    <property type="molecule type" value="Genomic_DNA"/>
</dbReference>
<evidence type="ECO:0000259" key="7">
    <source>
        <dbReference type="PROSITE" id="PS50089"/>
    </source>
</evidence>